<dbReference type="AlphaFoldDB" id="A0A076VI29"/>
<dbReference type="Gene3D" id="3.10.28.10">
    <property type="entry name" value="Homing endonucleases"/>
    <property type="match status" value="2"/>
</dbReference>
<dbReference type="PANTHER" id="PTHR36181">
    <property type="entry name" value="INTRON-ENCODED ENDONUCLEASE AI3-RELATED"/>
    <property type="match status" value="1"/>
</dbReference>
<reference evidence="2" key="1">
    <citation type="journal article" date="2014" name="Genome Biol. Evol.">
        <title>Gene arrangement convergence, diverse intron content, and genetic code modifications in mitochondrial genomes of Sphaeropleales (Chlorophyta).</title>
        <authorList>
            <person name="Fucikova K."/>
            <person name="Lewis P.O."/>
            <person name="Gonzalez-Halphen D."/>
            <person name="Lewis L.A."/>
        </authorList>
    </citation>
    <scope>NUCLEOTIDE SEQUENCE</scope>
    <source>
        <strain evidence="2">UTEX 56</strain>
    </source>
</reference>
<dbReference type="SUPFAM" id="SSF55608">
    <property type="entry name" value="Homing endonucleases"/>
    <property type="match status" value="2"/>
</dbReference>
<name>A0A076VI29_9CHLO</name>
<feature type="domain" description="Homing endonuclease LAGLIDADG" evidence="1">
    <location>
        <begin position="182"/>
        <end position="304"/>
    </location>
</feature>
<dbReference type="InterPro" id="IPR027434">
    <property type="entry name" value="Homing_endonucl"/>
</dbReference>
<dbReference type="InterPro" id="IPR004860">
    <property type="entry name" value="LAGLIDADG_dom"/>
</dbReference>
<geneLocation type="mitochondrion" evidence="2"/>
<accession>A0A076VI29</accession>
<keyword evidence="2" id="KW-0540">Nuclease</keyword>
<dbReference type="RefSeq" id="YP_009054641.1">
    <property type="nucleotide sequence ID" value="NC_024758.1"/>
</dbReference>
<organism evidence="2">
    <name type="scientific">Chromochloris zofingiensis</name>
    <dbReference type="NCBI Taxonomy" id="31302"/>
    <lineage>
        <taxon>Eukaryota</taxon>
        <taxon>Viridiplantae</taxon>
        <taxon>Chlorophyta</taxon>
        <taxon>core chlorophytes</taxon>
        <taxon>Chlorophyceae</taxon>
        <taxon>CS clade</taxon>
        <taxon>Sphaeropleales</taxon>
        <taxon>Chromochloridaceae</taxon>
        <taxon>Chromochloris</taxon>
    </lineage>
</organism>
<sequence>MNKQLLLCGTRKGTPIKVLENGDHNKPKKVTNLRNTGINQYTKPGSVTLNASMDHLSVHNQELLGSYLADLVEADGCIICPKTFSKQAHIDICFCIADKPFAEFLQTLLGGNIVIGASKNFVKLKINQQHKLLRLCQLMNDFFRTPKIDVLHNLIKYFNEKYNANLMMKGLNTSPLCSNAWLAGFSDGDANFLLEISKPRSGRVYVRIQYRLRLAQIYAKCKSLQLECNSMYGICFAIAILFDCNLYSYTHQRALGHNKSLLKAYHSYSVVTTNIKSDHLVCSYFDNYPLFSSKRLNYLDWRCVYELRNFKQHYTPQGVAKISEIKARFNTNRTVFTWDHLSTFYAKTRE</sequence>
<dbReference type="EMBL" id="KJ806268">
    <property type="protein sequence ID" value="AIK29129.1"/>
    <property type="molecule type" value="Genomic_DNA"/>
</dbReference>
<keyword evidence="2" id="KW-0496">Mitochondrion</keyword>
<dbReference type="GeneID" id="20160176"/>
<evidence type="ECO:0000259" key="1">
    <source>
        <dbReference type="Pfam" id="PF00961"/>
    </source>
</evidence>
<dbReference type="PANTHER" id="PTHR36181:SF3">
    <property type="entry name" value="INTRON-ENCODED DNA ENDONUCLEASE AI5 BETA"/>
    <property type="match status" value="1"/>
</dbReference>
<keyword evidence="2" id="KW-0255">Endonuclease</keyword>
<evidence type="ECO:0000313" key="2">
    <source>
        <dbReference type="EMBL" id="AIK29129.1"/>
    </source>
</evidence>
<protein>
    <submittedName>
        <fullName evidence="2">Hypothetical LAGLIDADG homing endonuclease</fullName>
    </submittedName>
</protein>
<dbReference type="GO" id="GO:0005739">
    <property type="term" value="C:mitochondrion"/>
    <property type="evidence" value="ECO:0007669"/>
    <property type="project" value="UniProtKB-ARBA"/>
</dbReference>
<dbReference type="InterPro" id="IPR051289">
    <property type="entry name" value="LAGLIDADG_Endonuclease"/>
</dbReference>
<gene>
    <name evidence="2" type="primary">cox1</name>
    <name evidence="2" type="ORF">EL90_g03</name>
</gene>
<dbReference type="Pfam" id="PF00961">
    <property type="entry name" value="LAGLIDADG_1"/>
    <property type="match status" value="1"/>
</dbReference>
<proteinExistence type="predicted"/>
<dbReference type="GO" id="GO:0004519">
    <property type="term" value="F:endonuclease activity"/>
    <property type="evidence" value="ECO:0007669"/>
    <property type="project" value="UniProtKB-KW"/>
</dbReference>
<keyword evidence="2" id="KW-0378">Hydrolase</keyword>